<evidence type="ECO:0000256" key="2">
    <source>
        <dbReference type="ARBA" id="ARBA00022475"/>
    </source>
</evidence>
<keyword evidence="3 6" id="KW-0812">Transmembrane</keyword>
<feature type="domain" description="ABC3 transporter permease C-terminal" evidence="7">
    <location>
        <begin position="69"/>
        <end position="186"/>
    </location>
</feature>
<name>A0A645DH85_9ZZZZ</name>
<comment type="caution">
    <text evidence="8">The sequence shown here is derived from an EMBL/GenBank/DDBJ whole genome shotgun (WGS) entry which is preliminary data.</text>
</comment>
<reference evidence="8" key="1">
    <citation type="submission" date="2019-08" db="EMBL/GenBank/DDBJ databases">
        <authorList>
            <person name="Kucharzyk K."/>
            <person name="Murdoch R.W."/>
            <person name="Higgins S."/>
            <person name="Loffler F."/>
        </authorList>
    </citation>
    <scope>NUCLEOTIDE SEQUENCE</scope>
</reference>
<dbReference type="InterPro" id="IPR038766">
    <property type="entry name" value="Membrane_comp_ABC_pdt"/>
</dbReference>
<feature type="transmembrane region" description="Helical" evidence="6">
    <location>
        <begin position="65"/>
        <end position="85"/>
    </location>
</feature>
<evidence type="ECO:0000259" key="7">
    <source>
        <dbReference type="Pfam" id="PF02687"/>
    </source>
</evidence>
<dbReference type="EMBL" id="VSSQ01035670">
    <property type="protein sequence ID" value="MPM87952.1"/>
    <property type="molecule type" value="Genomic_DNA"/>
</dbReference>
<keyword evidence="5 6" id="KW-0472">Membrane</keyword>
<gene>
    <name evidence="8" type="ORF">SDC9_135053</name>
</gene>
<accession>A0A645DH85</accession>
<dbReference type="Pfam" id="PF02687">
    <property type="entry name" value="FtsX"/>
    <property type="match status" value="1"/>
</dbReference>
<evidence type="ECO:0000256" key="4">
    <source>
        <dbReference type="ARBA" id="ARBA00022989"/>
    </source>
</evidence>
<dbReference type="PANTHER" id="PTHR30287:SF1">
    <property type="entry name" value="INNER MEMBRANE PROTEIN"/>
    <property type="match status" value="1"/>
</dbReference>
<organism evidence="8">
    <name type="scientific">bioreactor metagenome</name>
    <dbReference type="NCBI Taxonomy" id="1076179"/>
    <lineage>
        <taxon>unclassified sequences</taxon>
        <taxon>metagenomes</taxon>
        <taxon>ecological metagenomes</taxon>
    </lineage>
</organism>
<proteinExistence type="predicted"/>
<dbReference type="GO" id="GO:0005886">
    <property type="term" value="C:plasma membrane"/>
    <property type="evidence" value="ECO:0007669"/>
    <property type="project" value="UniProtKB-SubCell"/>
</dbReference>
<dbReference type="InterPro" id="IPR003838">
    <property type="entry name" value="ABC3_permease_C"/>
</dbReference>
<dbReference type="PANTHER" id="PTHR30287">
    <property type="entry name" value="MEMBRANE COMPONENT OF PREDICTED ABC SUPERFAMILY METABOLITE UPTAKE TRANSPORTER"/>
    <property type="match status" value="1"/>
</dbReference>
<keyword evidence="2" id="KW-1003">Cell membrane</keyword>
<evidence type="ECO:0000256" key="6">
    <source>
        <dbReference type="SAM" id="Phobius"/>
    </source>
</evidence>
<feature type="transmembrane region" description="Helical" evidence="6">
    <location>
        <begin position="119"/>
        <end position="138"/>
    </location>
</feature>
<evidence type="ECO:0000256" key="5">
    <source>
        <dbReference type="ARBA" id="ARBA00023136"/>
    </source>
</evidence>
<evidence type="ECO:0000256" key="3">
    <source>
        <dbReference type="ARBA" id="ARBA00022692"/>
    </source>
</evidence>
<feature type="transmembrane region" description="Helical" evidence="6">
    <location>
        <begin position="158"/>
        <end position="178"/>
    </location>
</feature>
<evidence type="ECO:0000256" key="1">
    <source>
        <dbReference type="ARBA" id="ARBA00004651"/>
    </source>
</evidence>
<dbReference type="AlphaFoldDB" id="A0A645DH85"/>
<comment type="subcellular location">
    <subcellularLocation>
        <location evidence="1">Cell membrane</location>
        <topology evidence="1">Multi-pass membrane protein</topology>
    </subcellularLocation>
</comment>
<protein>
    <recommendedName>
        <fullName evidence="7">ABC3 transporter permease C-terminal domain-containing protein</fullName>
    </recommendedName>
</protein>
<evidence type="ECO:0000313" key="8">
    <source>
        <dbReference type="EMBL" id="MPM87952.1"/>
    </source>
</evidence>
<sequence>MLMTPATYEATFGKPCAYEAALANSAIADKHEAAATIMDEHGAANVSVTSDIQDRVNSMMQSLNLVIFVIIFCAGALAFVVLFNLSNINITERIREIATIKVLGFYAPEVGAYVFRENLVLTLIGSLVGIPLGIWLHGFVMGQLSFDMVSFHVVIKPLSYLLAVAMTFLFAFGVDLVMRPRLAKINMVESLKAIE</sequence>
<keyword evidence="4 6" id="KW-1133">Transmembrane helix</keyword>